<gene>
    <name evidence="11" type="ORF">MZV50_08850</name>
</gene>
<accession>A0ABY4ZXW3</accession>
<sequence>MQGQLYDGRVARPWAVEVTIEGGRVIARAVEDAATGVDWPLDEVREISRSDGRYGLSRADEDARLVVDAEAWRALAGRSSEAIARRGRGREWRLVGGLVAAGLTFAAVVFIGVPMAARPLAARTPLALEARFGANMEKQLSVPFRACWDGSDSAALLRDLGQRLGEAANAPFPIRVKAVRAPFVNAFALPGGTILVTSELIQQAHGPDELAAVLAHEIAHVERRHAMQAAWRAMGAGLLLDAVVGGGSGAGQQLIVLAGGFADYRFSRALEAEADDRAIQILQAEGVSTQGMADFFGRMANRGDDPRLRQAAEWFKTHPDTAGRAEKARRAVRPGRPALSDDEWDVLDRVCRVLPPPKPKSRNDVR</sequence>
<evidence type="ECO:0000259" key="9">
    <source>
        <dbReference type="Pfam" id="PF01435"/>
    </source>
</evidence>
<keyword evidence="12" id="KW-1185">Reference proteome</keyword>
<evidence type="ECO:0000313" key="11">
    <source>
        <dbReference type="EMBL" id="USQ97621.1"/>
    </source>
</evidence>
<evidence type="ECO:0000256" key="2">
    <source>
        <dbReference type="ARBA" id="ARBA00022723"/>
    </source>
</evidence>
<reference evidence="11 12" key="1">
    <citation type="submission" date="2022-04" db="EMBL/GenBank/DDBJ databases">
        <title>Genome sequence of soybean root-associated Caulobacter segnis RL271.</title>
        <authorList>
            <person name="Longley R."/>
            <person name="Bonito G."/>
            <person name="Trigodet F."/>
            <person name="Crosson S."/>
            <person name="Fiebig A."/>
        </authorList>
    </citation>
    <scope>NUCLEOTIDE SEQUENCE [LARGE SCALE GENOMIC DNA]</scope>
    <source>
        <strain evidence="11 12">RL271</strain>
    </source>
</reference>
<dbReference type="InterPro" id="IPR001915">
    <property type="entry name" value="Peptidase_M48"/>
</dbReference>
<evidence type="ECO:0000259" key="10">
    <source>
        <dbReference type="Pfam" id="PF23368"/>
    </source>
</evidence>
<feature type="transmembrane region" description="Helical" evidence="8">
    <location>
        <begin position="94"/>
        <end position="117"/>
    </location>
</feature>
<comment type="cofactor">
    <cofactor evidence="6">
        <name>Zn(2+)</name>
        <dbReference type="ChEBI" id="CHEBI:29105"/>
    </cofactor>
    <text evidence="6">Binds 1 zinc ion per subunit.</text>
</comment>
<comment type="similarity">
    <text evidence="6">Belongs to the peptidase M48 family.</text>
</comment>
<evidence type="ECO:0000256" key="4">
    <source>
        <dbReference type="ARBA" id="ARBA00022833"/>
    </source>
</evidence>
<name>A0ABY4ZXW3_9CAUL</name>
<dbReference type="Gene3D" id="3.30.2010.10">
    <property type="entry name" value="Metalloproteases ('zincins'), catalytic domain"/>
    <property type="match status" value="1"/>
</dbReference>
<feature type="domain" description="Peptidase M48" evidence="9">
    <location>
        <begin position="157"/>
        <end position="330"/>
    </location>
</feature>
<keyword evidence="1 6" id="KW-0645">Protease</keyword>
<keyword evidence="3 6" id="KW-0378">Hydrolase</keyword>
<evidence type="ECO:0000313" key="12">
    <source>
        <dbReference type="Proteomes" id="UP001057520"/>
    </source>
</evidence>
<feature type="domain" description="DUF7092" evidence="10">
    <location>
        <begin position="2"/>
        <end position="78"/>
    </location>
</feature>
<evidence type="ECO:0000256" key="1">
    <source>
        <dbReference type="ARBA" id="ARBA00022670"/>
    </source>
</evidence>
<keyword evidence="2" id="KW-0479">Metal-binding</keyword>
<dbReference type="InterPro" id="IPR055518">
    <property type="entry name" value="DUF7092"/>
</dbReference>
<dbReference type="Pfam" id="PF23368">
    <property type="entry name" value="DUF7092"/>
    <property type="match status" value="1"/>
</dbReference>
<evidence type="ECO:0000256" key="5">
    <source>
        <dbReference type="ARBA" id="ARBA00023049"/>
    </source>
</evidence>
<dbReference type="Proteomes" id="UP001057520">
    <property type="component" value="Chromosome"/>
</dbReference>
<organism evidence="11 12">
    <name type="scientific">Caulobacter segnis</name>
    <dbReference type="NCBI Taxonomy" id="88688"/>
    <lineage>
        <taxon>Bacteria</taxon>
        <taxon>Pseudomonadati</taxon>
        <taxon>Pseudomonadota</taxon>
        <taxon>Alphaproteobacteria</taxon>
        <taxon>Caulobacterales</taxon>
        <taxon>Caulobacteraceae</taxon>
        <taxon>Caulobacter</taxon>
    </lineage>
</organism>
<keyword evidence="5 6" id="KW-0482">Metalloprotease</keyword>
<dbReference type="CDD" id="cd07332">
    <property type="entry name" value="M48C_Oma1_like"/>
    <property type="match status" value="1"/>
</dbReference>
<feature type="region of interest" description="Disordered" evidence="7">
    <location>
        <begin position="321"/>
        <end position="340"/>
    </location>
</feature>
<evidence type="ECO:0000256" key="6">
    <source>
        <dbReference type="RuleBase" id="RU003983"/>
    </source>
</evidence>
<keyword evidence="4 6" id="KW-0862">Zinc</keyword>
<dbReference type="Pfam" id="PF01435">
    <property type="entry name" value="Peptidase_M48"/>
    <property type="match status" value="1"/>
</dbReference>
<protein>
    <submittedName>
        <fullName evidence="11">M48 family metallopeptidase</fullName>
    </submittedName>
</protein>
<keyword evidence="8" id="KW-0472">Membrane</keyword>
<evidence type="ECO:0000256" key="8">
    <source>
        <dbReference type="SAM" id="Phobius"/>
    </source>
</evidence>
<evidence type="ECO:0000256" key="3">
    <source>
        <dbReference type="ARBA" id="ARBA00022801"/>
    </source>
</evidence>
<dbReference type="InterPro" id="IPR051156">
    <property type="entry name" value="Mito/Outer_Membr_Metalloprot"/>
</dbReference>
<evidence type="ECO:0000256" key="7">
    <source>
        <dbReference type="SAM" id="MobiDB-lite"/>
    </source>
</evidence>
<keyword evidence="8" id="KW-1133">Transmembrane helix</keyword>
<dbReference type="PANTHER" id="PTHR22726:SF1">
    <property type="entry name" value="METALLOENDOPEPTIDASE OMA1, MITOCHONDRIAL"/>
    <property type="match status" value="1"/>
</dbReference>
<proteinExistence type="inferred from homology"/>
<dbReference type="EMBL" id="CP096040">
    <property type="protein sequence ID" value="USQ97621.1"/>
    <property type="molecule type" value="Genomic_DNA"/>
</dbReference>
<dbReference type="PANTHER" id="PTHR22726">
    <property type="entry name" value="METALLOENDOPEPTIDASE OMA1"/>
    <property type="match status" value="1"/>
</dbReference>
<keyword evidence="8" id="KW-0812">Transmembrane</keyword>